<dbReference type="SMART" id="SM00292">
    <property type="entry name" value="BRCT"/>
    <property type="match status" value="1"/>
</dbReference>
<evidence type="ECO:0000313" key="17">
    <source>
        <dbReference type="EMBL" id="KAK5906001.1"/>
    </source>
</evidence>
<feature type="region of interest" description="Disordered" evidence="14">
    <location>
        <begin position="277"/>
        <end position="304"/>
    </location>
</feature>
<feature type="region of interest" description="Disordered" evidence="14">
    <location>
        <begin position="125"/>
        <end position="146"/>
    </location>
</feature>
<dbReference type="PIRSF" id="PIRSF001734">
    <property type="entry name" value="BRCA1"/>
    <property type="match status" value="1"/>
</dbReference>
<keyword evidence="8" id="KW-0862">Zinc</keyword>
<dbReference type="GO" id="GO:0070531">
    <property type="term" value="C:BRCA1-A complex"/>
    <property type="evidence" value="ECO:0007669"/>
    <property type="project" value="TreeGrafter"/>
</dbReference>
<reference evidence="17 18" key="1">
    <citation type="journal article" date="2023" name="Mol. Biol. Evol.">
        <title>Genomics of Secondarily Temperate Adaptation in the Only Non-Antarctic Icefish.</title>
        <authorList>
            <person name="Rivera-Colon A.G."/>
            <person name="Rayamajhi N."/>
            <person name="Minhas B.F."/>
            <person name="Madrigal G."/>
            <person name="Bilyk K.T."/>
            <person name="Yoon V."/>
            <person name="Hune M."/>
            <person name="Gregory S."/>
            <person name="Cheng C.H.C."/>
            <person name="Catchen J.M."/>
        </authorList>
    </citation>
    <scope>NUCLEOTIDE SEQUENCE [LARGE SCALE GENOMIC DNA]</scope>
    <source>
        <tissue evidence="17">White muscle</tissue>
    </source>
</reference>
<feature type="compositionally biased region" description="Basic residues" evidence="14">
    <location>
        <begin position="447"/>
        <end position="457"/>
    </location>
</feature>
<feature type="compositionally biased region" description="Basic residues" evidence="14">
    <location>
        <begin position="896"/>
        <end position="906"/>
    </location>
</feature>
<dbReference type="PANTHER" id="PTHR13763:SF0">
    <property type="entry name" value="BREAST CANCER TYPE 1 SUSCEPTIBILITY PROTEIN"/>
    <property type="match status" value="1"/>
</dbReference>
<feature type="compositionally biased region" description="Basic and acidic residues" evidence="14">
    <location>
        <begin position="572"/>
        <end position="590"/>
    </location>
</feature>
<dbReference type="GO" id="GO:0008270">
    <property type="term" value="F:zinc ion binding"/>
    <property type="evidence" value="ECO:0007669"/>
    <property type="project" value="UniProtKB-KW"/>
</dbReference>
<comment type="caution">
    <text evidence="17">The sequence shown here is derived from an EMBL/GenBank/DDBJ whole genome shotgun (WGS) entry which is preliminary data.</text>
</comment>
<evidence type="ECO:0000256" key="4">
    <source>
        <dbReference type="ARBA" id="ARBA00022723"/>
    </source>
</evidence>
<protein>
    <recommendedName>
        <fullName evidence="12">RING-type E3 ubiquitin transferase BRCA1</fullName>
    </recommendedName>
</protein>
<dbReference type="GO" id="GO:0007095">
    <property type="term" value="P:mitotic G2 DNA damage checkpoint signaling"/>
    <property type="evidence" value="ECO:0007669"/>
    <property type="project" value="TreeGrafter"/>
</dbReference>
<evidence type="ECO:0000256" key="11">
    <source>
        <dbReference type="ARBA" id="ARBA00023306"/>
    </source>
</evidence>
<keyword evidence="9" id="KW-0234">DNA repair</keyword>
<dbReference type="SMART" id="SM00184">
    <property type="entry name" value="RING"/>
    <property type="match status" value="1"/>
</dbReference>
<name>A0AAN8CKT0_CHAGU</name>
<keyword evidence="3" id="KW-0158">Chromosome</keyword>
<dbReference type="GO" id="GO:0031436">
    <property type="term" value="C:BRCA1-BARD1 complex"/>
    <property type="evidence" value="ECO:0007669"/>
    <property type="project" value="TreeGrafter"/>
</dbReference>
<feature type="region of interest" description="Disordered" evidence="14">
    <location>
        <begin position="562"/>
        <end position="639"/>
    </location>
</feature>
<evidence type="ECO:0000259" key="16">
    <source>
        <dbReference type="PROSITE" id="PS50172"/>
    </source>
</evidence>
<feature type="region of interest" description="Disordered" evidence="14">
    <location>
        <begin position="230"/>
        <end position="257"/>
    </location>
</feature>
<evidence type="ECO:0000256" key="14">
    <source>
        <dbReference type="SAM" id="MobiDB-lite"/>
    </source>
</evidence>
<feature type="compositionally biased region" description="Basic and acidic residues" evidence="14">
    <location>
        <begin position="1038"/>
        <end position="1051"/>
    </location>
</feature>
<keyword evidence="11" id="KW-0131">Cell cycle</keyword>
<dbReference type="PROSITE" id="PS50172">
    <property type="entry name" value="BRCT"/>
    <property type="match status" value="1"/>
</dbReference>
<evidence type="ECO:0000256" key="8">
    <source>
        <dbReference type="ARBA" id="ARBA00022833"/>
    </source>
</evidence>
<evidence type="ECO:0000313" key="18">
    <source>
        <dbReference type="Proteomes" id="UP001331515"/>
    </source>
</evidence>
<dbReference type="Gene3D" id="3.30.40.10">
    <property type="entry name" value="Zinc/RING finger domain, C3HC4 (zinc finger)"/>
    <property type="match status" value="1"/>
</dbReference>
<feature type="compositionally biased region" description="Polar residues" evidence="14">
    <location>
        <begin position="658"/>
        <end position="667"/>
    </location>
</feature>
<feature type="compositionally biased region" description="Pro residues" evidence="14">
    <location>
        <begin position="437"/>
        <end position="446"/>
    </location>
</feature>
<feature type="region of interest" description="Disordered" evidence="14">
    <location>
        <begin position="658"/>
        <end position="686"/>
    </location>
</feature>
<dbReference type="CDD" id="cd16498">
    <property type="entry name" value="RING-HC_BRCA1"/>
    <property type="match status" value="1"/>
</dbReference>
<feature type="region of interest" description="Disordered" evidence="14">
    <location>
        <begin position="1038"/>
        <end position="1162"/>
    </location>
</feature>
<dbReference type="FunFam" id="3.40.50.10190:FF:000006">
    <property type="entry name" value="Breast cancer type 1 susceptibility protein homolog"/>
    <property type="match status" value="1"/>
</dbReference>
<dbReference type="EMBL" id="JAURVH010001530">
    <property type="protein sequence ID" value="KAK5906001.1"/>
    <property type="molecule type" value="Genomic_DNA"/>
</dbReference>
<dbReference type="GO" id="GO:0043009">
    <property type="term" value="P:chordate embryonic development"/>
    <property type="evidence" value="ECO:0007669"/>
    <property type="project" value="TreeGrafter"/>
</dbReference>
<proteinExistence type="predicted"/>
<comment type="subcellular location">
    <subcellularLocation>
        <location evidence="2">Chromosome</location>
    </subcellularLocation>
    <subcellularLocation>
        <location evidence="1">Nucleus</location>
    </subcellularLocation>
</comment>
<dbReference type="InterPro" id="IPR031099">
    <property type="entry name" value="BRCA1-associated"/>
</dbReference>
<keyword evidence="4" id="KW-0479">Metal-binding</keyword>
<keyword evidence="5" id="KW-0677">Repeat</keyword>
<evidence type="ECO:0000256" key="13">
    <source>
        <dbReference type="PROSITE-ProRule" id="PRU00175"/>
    </source>
</evidence>
<evidence type="ECO:0000256" key="12">
    <source>
        <dbReference type="ARBA" id="ARBA00031556"/>
    </source>
</evidence>
<dbReference type="InterPro" id="IPR017907">
    <property type="entry name" value="Znf_RING_CS"/>
</dbReference>
<dbReference type="InterPro" id="IPR001357">
    <property type="entry name" value="BRCT_dom"/>
</dbReference>
<feature type="compositionally biased region" description="Basic and acidic residues" evidence="14">
    <location>
        <begin position="407"/>
        <end position="436"/>
    </location>
</feature>
<feature type="compositionally biased region" description="Basic and acidic residues" evidence="14">
    <location>
        <begin position="247"/>
        <end position="257"/>
    </location>
</feature>
<feature type="compositionally biased region" description="Basic and acidic residues" evidence="14">
    <location>
        <begin position="1147"/>
        <end position="1161"/>
    </location>
</feature>
<dbReference type="GO" id="GO:0045944">
    <property type="term" value="P:positive regulation of transcription by RNA polymerase II"/>
    <property type="evidence" value="ECO:0007669"/>
    <property type="project" value="TreeGrafter"/>
</dbReference>
<feature type="region of interest" description="Disordered" evidence="14">
    <location>
        <begin position="880"/>
        <end position="922"/>
    </location>
</feature>
<feature type="compositionally biased region" description="Polar residues" evidence="14">
    <location>
        <begin position="599"/>
        <end position="608"/>
    </location>
</feature>
<dbReference type="Proteomes" id="UP001331515">
    <property type="component" value="Unassembled WGS sequence"/>
</dbReference>
<dbReference type="InterPro" id="IPR018957">
    <property type="entry name" value="Znf_C3HC4_RING-type"/>
</dbReference>
<evidence type="ECO:0000256" key="5">
    <source>
        <dbReference type="ARBA" id="ARBA00022737"/>
    </source>
</evidence>
<feature type="compositionally biased region" description="Low complexity" evidence="14">
    <location>
        <begin position="1125"/>
        <end position="1134"/>
    </location>
</feature>
<dbReference type="Pfam" id="PF00533">
    <property type="entry name" value="BRCT"/>
    <property type="match status" value="2"/>
</dbReference>
<keyword evidence="18" id="KW-1185">Reference proteome</keyword>
<feature type="domain" description="BRCT" evidence="16">
    <location>
        <begin position="1164"/>
        <end position="1250"/>
    </location>
</feature>
<dbReference type="Gene3D" id="3.40.50.10190">
    <property type="entry name" value="BRCT domain"/>
    <property type="match status" value="2"/>
</dbReference>
<dbReference type="SUPFAM" id="SSF57850">
    <property type="entry name" value="RING/U-box"/>
    <property type="match status" value="1"/>
</dbReference>
<sequence length="1342" mass="148052">METPLAPDVKKGISVLWETLQCPICLELMTAPVSTKCDHQFCKCCMMKLLDSTIPSRASCPVCKAKITRRSLQESPGFQRLVSGLQSMIQAYENDTGINYFTGMCHEKGKPGVSAAEATKHCHDNPFEETPDMEENVDNDDLSRSPSSTIAAQNGFARLMGLEDTSPLTTENEGLDSGLGEAPPMSDKKTHSPPDNVEAIETEMSGVVEKPTSRHKTRGKIKASFQPPLITDETKYQPLRKSLRKKQNTDLDPDKILEEKQKKSLEKVAEWLMKVPTEGSLELEKPNKNSDDSESCSSSSTINVKQHNIFMNPTREDRAKVLNEQVFGAVYKRDRNKNSSPALHVEPQTTKETQKNSKINKRNTFADIVKKISTEDKYGSDLEEEQQWVDQVIDTSSDIFKEAEKMDVMLENDTDKHGEEFDRLPESKKQQGKDEVPCPPSDIKPPQPKRKLMKRTRSSLQQVDIDFLKQAEEHSESTEQKKTDKKKGKNTRSENGKPARVPKPLVLVGVQNGETSPMAKPRSEEVQLHIENYPSSEEKEIPVTRNNKRSIRLQLFAEEVQEGHKKANWRANKAEKESIVAKHSEEAKDGELDDMPSPKNKSMTQAAEQNGCIYGDDLGGIENMESGERPTPNAPYSIVEVPNTDTWSEASSACNVAVVPSSTSPHENTVVPPTLERHNPANHLPNNTRLETLTRQTKCAGAENEDDDSELDTEQLLKSFKATKRKSFNLGGSNVKRTQGFGQQNVQVSEEKDSKRVGSGVASVNNQMYTKESEMTNQEALRDIETSSCCDFISPSISPSRTRKPVEKADQGVDSGLRFTAAEHDELDEPSKYSQITEKQLDAGKGMEIRDVCNANARGTHSVNTAEHFMNTEFSLTPSGLRDSCGSRELSAHSSLKSKPKKRKRAQRLESSPESVRSEEELPTLTEIFGTSASRSAVTKDQGDSGEARCEGVTVPGAQQMSRPPASHSPDCVPTSQCSVDLFGTPDGCDVPVNDLGTSQFESSQFSSEVLVTQQKIEMQNELVRLKKLMALVTKVLQEKEDSPAKEDSSKTDQSSKTTGQDTNRSPMCNKDTGPGSDQEAVQEVEREPSTRPSDGEGVAEPGVSETEMQRSTPTGPGAKGSGGSKTPSSSPAARPLKSNGSPSDGQEDKENNTPPKDRSKAKMVLASSGLAPNEQTMVKKFAKRLGGRVVSQVTPEVTHVIMHTDEQLVCERTLKYFLGIAGRKWVVSFQWISECFKLKKVLDESTFEVGGDVVNGPDHQGPMRARTTEDSSLLMKGFRFCFQGSFTDMTTDEMEWMVELCGAAVVKDPLLLDSKQKSRQLVIVQPGSESSSSTYSSESNI</sequence>
<feature type="region of interest" description="Disordered" evidence="14">
    <location>
        <begin position="332"/>
        <end position="360"/>
    </location>
</feature>
<dbReference type="PROSITE" id="PS50089">
    <property type="entry name" value="ZF_RING_2"/>
    <property type="match status" value="1"/>
</dbReference>
<organism evidence="17 18">
    <name type="scientific">Champsocephalus gunnari</name>
    <name type="common">Mackerel icefish</name>
    <dbReference type="NCBI Taxonomy" id="52237"/>
    <lineage>
        <taxon>Eukaryota</taxon>
        <taxon>Metazoa</taxon>
        <taxon>Chordata</taxon>
        <taxon>Craniata</taxon>
        <taxon>Vertebrata</taxon>
        <taxon>Euteleostomi</taxon>
        <taxon>Actinopterygii</taxon>
        <taxon>Neopterygii</taxon>
        <taxon>Teleostei</taxon>
        <taxon>Neoteleostei</taxon>
        <taxon>Acanthomorphata</taxon>
        <taxon>Eupercaria</taxon>
        <taxon>Perciformes</taxon>
        <taxon>Notothenioidei</taxon>
        <taxon>Channichthyidae</taxon>
        <taxon>Champsocephalus</taxon>
    </lineage>
</organism>
<dbReference type="SUPFAM" id="SSF52113">
    <property type="entry name" value="BRCT domain"/>
    <property type="match status" value="2"/>
</dbReference>
<dbReference type="PANTHER" id="PTHR13763">
    <property type="entry name" value="BREAST CANCER TYPE 1 SUSCEPTIBILITY PROTEIN BRCA1"/>
    <property type="match status" value="1"/>
</dbReference>
<feature type="compositionally biased region" description="Basic and acidic residues" evidence="14">
    <location>
        <begin position="466"/>
        <end position="482"/>
    </location>
</feature>
<evidence type="ECO:0000256" key="3">
    <source>
        <dbReference type="ARBA" id="ARBA00022454"/>
    </source>
</evidence>
<accession>A0AAN8CKT0</accession>
<evidence type="ECO:0000259" key="15">
    <source>
        <dbReference type="PROSITE" id="PS50089"/>
    </source>
</evidence>
<evidence type="ECO:0000256" key="7">
    <source>
        <dbReference type="ARBA" id="ARBA00022771"/>
    </source>
</evidence>
<dbReference type="InterPro" id="IPR001841">
    <property type="entry name" value="Znf_RING"/>
</dbReference>
<evidence type="ECO:0000256" key="6">
    <source>
        <dbReference type="ARBA" id="ARBA00022763"/>
    </source>
</evidence>
<dbReference type="InterPro" id="IPR036420">
    <property type="entry name" value="BRCT_dom_sf"/>
</dbReference>
<dbReference type="InterPro" id="IPR013083">
    <property type="entry name" value="Znf_RING/FYVE/PHD"/>
</dbReference>
<feature type="domain" description="RING-type" evidence="15">
    <location>
        <begin position="22"/>
        <end position="64"/>
    </location>
</feature>
<evidence type="ECO:0000256" key="2">
    <source>
        <dbReference type="ARBA" id="ARBA00004286"/>
    </source>
</evidence>
<dbReference type="PROSITE" id="PS00518">
    <property type="entry name" value="ZF_RING_1"/>
    <property type="match status" value="1"/>
</dbReference>
<feature type="compositionally biased region" description="Acidic residues" evidence="14">
    <location>
        <begin position="127"/>
        <end position="140"/>
    </location>
</feature>
<keyword evidence="7 13" id="KW-0863">Zinc-finger</keyword>
<feature type="region of interest" description="Disordered" evidence="14">
    <location>
        <begin position="407"/>
        <end position="506"/>
    </location>
</feature>
<dbReference type="Pfam" id="PF00097">
    <property type="entry name" value="zf-C3HC4"/>
    <property type="match status" value="1"/>
</dbReference>
<keyword evidence="6" id="KW-0227">DNA damage</keyword>
<gene>
    <name evidence="17" type="ORF">CgunFtcFv8_001904</name>
</gene>
<evidence type="ECO:0000256" key="1">
    <source>
        <dbReference type="ARBA" id="ARBA00004123"/>
    </source>
</evidence>
<keyword evidence="10" id="KW-0539">Nucleus</keyword>
<feature type="region of interest" description="Disordered" evidence="14">
    <location>
        <begin position="166"/>
        <end position="194"/>
    </location>
</feature>
<dbReference type="GO" id="GO:0000724">
    <property type="term" value="P:double-strand break repair via homologous recombination"/>
    <property type="evidence" value="ECO:0007669"/>
    <property type="project" value="TreeGrafter"/>
</dbReference>
<feature type="compositionally biased region" description="Basic and acidic residues" evidence="14">
    <location>
        <begin position="282"/>
        <end position="291"/>
    </location>
</feature>
<dbReference type="GO" id="GO:0005694">
    <property type="term" value="C:chromosome"/>
    <property type="evidence" value="ECO:0007669"/>
    <property type="project" value="UniProtKB-SubCell"/>
</dbReference>
<evidence type="ECO:0000256" key="9">
    <source>
        <dbReference type="ARBA" id="ARBA00023204"/>
    </source>
</evidence>
<dbReference type="GO" id="GO:0004842">
    <property type="term" value="F:ubiquitin-protein transferase activity"/>
    <property type="evidence" value="ECO:0007669"/>
    <property type="project" value="TreeGrafter"/>
</dbReference>
<evidence type="ECO:0000256" key="10">
    <source>
        <dbReference type="ARBA" id="ARBA00023242"/>
    </source>
</evidence>